<keyword evidence="7" id="KW-0175">Coiled coil</keyword>
<name>T1JTZ2_TETUR</name>
<keyword evidence="2" id="KW-0156">Chromatin regulator</keyword>
<dbReference type="KEGG" id="tut:107366836"/>
<dbReference type="GO" id="GO:0006281">
    <property type="term" value="P:DNA repair"/>
    <property type="evidence" value="ECO:0007669"/>
    <property type="project" value="InterPro"/>
</dbReference>
<sequence>MSDVWDIMSGISSPHQSTFSSSSVQQGDMKKQKMKKMKPEGMTRELFALLTDDNNDCAPIVSTDFSPAGSLTGGYKQNKAKLGLKKVRPWKWMPFANASRTDGFKLHHWRRVADEGKEYPFAKFAAKVTIPSYTEVEYQQHLQTDSWSKAETDHLFHLCKRFDLRFIVIHDRWDRLTFPLPRSVEDLKERYYSVVNTLKEIRTPPGQEPKLKYFDAEHERRRKEQLTKLYERTSEQVEEEQKLLEELRKIEMRKKEREKKTQDLQKLIAAADKNSDGSKADTPGANKNPGPGRPGPGRGRKKTSHLKLNAVGKGSDPSTPNATNVLESVGIKFPEIKSSGVSLRSHKMKLPGSVGTKKAKAIEQLLIELNVDLKPMPTEEICQHFNELRSDMVLLYELKMALASSEFELQTLKHQFEALAPGIATQVIPTIESALPSLSTGDEATNVSSFLETPKKISEIIDVDSGPGSSIRKRKAALQQEHLLKKLKKT</sequence>
<dbReference type="InterPro" id="IPR008468">
    <property type="entry name" value="DMAP1"/>
</dbReference>
<dbReference type="Pfam" id="PF05499">
    <property type="entry name" value="DMAP1"/>
    <property type="match status" value="1"/>
</dbReference>
<feature type="domain" description="DAMP1 SANT/Myb-like" evidence="10">
    <location>
        <begin position="119"/>
        <end position="198"/>
    </location>
</feature>
<feature type="region of interest" description="Disordered" evidence="8">
    <location>
        <begin position="270"/>
        <end position="303"/>
    </location>
</feature>
<reference evidence="12" key="1">
    <citation type="submission" date="2011-08" db="EMBL/GenBank/DDBJ databases">
        <authorList>
            <person name="Rombauts S."/>
        </authorList>
    </citation>
    <scope>NUCLEOTIDE SEQUENCE</scope>
    <source>
        <strain evidence="12">London</strain>
    </source>
</reference>
<organism evidence="11 12">
    <name type="scientific">Tetranychus urticae</name>
    <name type="common">Two-spotted spider mite</name>
    <dbReference type="NCBI Taxonomy" id="32264"/>
    <lineage>
        <taxon>Eukaryota</taxon>
        <taxon>Metazoa</taxon>
        <taxon>Ecdysozoa</taxon>
        <taxon>Arthropoda</taxon>
        <taxon>Chelicerata</taxon>
        <taxon>Arachnida</taxon>
        <taxon>Acari</taxon>
        <taxon>Acariformes</taxon>
        <taxon>Trombidiformes</taxon>
        <taxon>Prostigmata</taxon>
        <taxon>Eleutherengona</taxon>
        <taxon>Raphignathae</taxon>
        <taxon>Tetranychoidea</taxon>
        <taxon>Tetranychidae</taxon>
        <taxon>Tetranychus</taxon>
    </lineage>
</organism>
<keyword evidence="5" id="KW-0539">Nucleus</keyword>
<dbReference type="Pfam" id="PF16282">
    <property type="entry name" value="SANT_DAMP1_like"/>
    <property type="match status" value="1"/>
</dbReference>
<dbReference type="FunFam" id="1.10.10.60:FF:000087">
    <property type="entry name" value="DNA methyltransferase 1-associated protein 1"/>
    <property type="match status" value="1"/>
</dbReference>
<dbReference type="AlphaFoldDB" id="T1JTZ2"/>
<feature type="compositionally biased region" description="Low complexity" evidence="8">
    <location>
        <begin position="12"/>
        <end position="26"/>
    </location>
</feature>
<dbReference type="CDD" id="cd11658">
    <property type="entry name" value="SANT_DMAP1_like"/>
    <property type="match status" value="1"/>
</dbReference>
<dbReference type="PANTHER" id="PTHR12855:SF10">
    <property type="entry name" value="DNA METHYLTRANSFERASE 1-ASSOCIATED PROTEIN 1"/>
    <property type="match status" value="1"/>
</dbReference>
<evidence type="ECO:0000256" key="6">
    <source>
        <dbReference type="ARBA" id="ARBA00067416"/>
    </source>
</evidence>
<dbReference type="GO" id="GO:0035267">
    <property type="term" value="C:NuA4 histone acetyltransferase complex"/>
    <property type="evidence" value="ECO:0007669"/>
    <property type="project" value="InterPro"/>
</dbReference>
<evidence type="ECO:0000259" key="9">
    <source>
        <dbReference type="Pfam" id="PF05499"/>
    </source>
</evidence>
<keyword evidence="12" id="KW-1185">Reference proteome</keyword>
<evidence type="ECO:0000256" key="2">
    <source>
        <dbReference type="ARBA" id="ARBA00022853"/>
    </source>
</evidence>
<dbReference type="GO" id="GO:0003714">
    <property type="term" value="F:transcription corepressor activity"/>
    <property type="evidence" value="ECO:0007669"/>
    <property type="project" value="TreeGrafter"/>
</dbReference>
<evidence type="ECO:0000313" key="12">
    <source>
        <dbReference type="Proteomes" id="UP000015104"/>
    </source>
</evidence>
<evidence type="ECO:0000313" key="11">
    <source>
        <dbReference type="EnsemblMetazoa" id="tetur01g15960.1"/>
    </source>
</evidence>
<evidence type="ECO:0000259" key="10">
    <source>
        <dbReference type="Pfam" id="PF16282"/>
    </source>
</evidence>
<comment type="subcellular location">
    <subcellularLocation>
        <location evidence="1">Nucleus</location>
    </subcellularLocation>
</comment>
<reference evidence="11" key="2">
    <citation type="submission" date="2015-06" db="UniProtKB">
        <authorList>
            <consortium name="EnsemblMetazoa"/>
        </authorList>
    </citation>
    <scope>IDENTIFICATION</scope>
</reference>
<gene>
    <name evidence="11" type="primary">107366836</name>
</gene>
<accession>T1JTZ2</accession>
<dbReference type="OrthoDB" id="19740at2759"/>
<evidence type="ECO:0000256" key="8">
    <source>
        <dbReference type="SAM" id="MobiDB-lite"/>
    </source>
</evidence>
<keyword evidence="3" id="KW-0805">Transcription regulation</keyword>
<evidence type="ECO:0000256" key="3">
    <source>
        <dbReference type="ARBA" id="ARBA00023015"/>
    </source>
</evidence>
<dbReference type="HOGENOM" id="CLU_018539_1_1_1"/>
<dbReference type="InterPro" id="IPR027109">
    <property type="entry name" value="Swc4/Dmap1"/>
</dbReference>
<dbReference type="Gene3D" id="1.10.10.60">
    <property type="entry name" value="Homeodomain-like"/>
    <property type="match status" value="1"/>
</dbReference>
<dbReference type="OMA" id="RNNIQNW"/>
<dbReference type="EnsemblMetazoa" id="tetur01g15980.1">
    <property type="protein sequence ID" value="tetur01g15980.1"/>
    <property type="gene ID" value="tetur01g15980"/>
</dbReference>
<evidence type="ECO:0000256" key="5">
    <source>
        <dbReference type="ARBA" id="ARBA00023242"/>
    </source>
</evidence>
<feature type="coiled-coil region" evidence="7">
    <location>
        <begin position="216"/>
        <end position="267"/>
    </location>
</feature>
<dbReference type="PANTHER" id="PTHR12855">
    <property type="entry name" value="DNA METHYLTRANSFERASE 1-ASSOCIATED PROTEIN 1 FAMILY MEMBER"/>
    <property type="match status" value="1"/>
</dbReference>
<dbReference type="STRING" id="32264.T1JTZ2"/>
<dbReference type="EnsemblMetazoa" id="tetur01g15960.1">
    <property type="protein sequence ID" value="tetur01g15960.1"/>
    <property type="gene ID" value="tetur01g15960"/>
</dbReference>
<dbReference type="GO" id="GO:0006338">
    <property type="term" value="P:chromatin remodeling"/>
    <property type="evidence" value="ECO:0007669"/>
    <property type="project" value="InterPro"/>
</dbReference>
<feature type="region of interest" description="Disordered" evidence="8">
    <location>
        <begin position="8"/>
        <end position="39"/>
    </location>
</feature>
<dbReference type="EMBL" id="CAEY01000486">
    <property type="status" value="NOT_ANNOTATED_CDS"/>
    <property type="molecule type" value="Genomic_DNA"/>
</dbReference>
<dbReference type="eggNOG" id="KOG2656">
    <property type="taxonomic scope" value="Eukaryota"/>
</dbReference>
<protein>
    <recommendedName>
        <fullName evidence="6">DNA methyltransferase 1-associated protein 1</fullName>
    </recommendedName>
</protein>
<proteinExistence type="predicted"/>
<evidence type="ECO:0000256" key="4">
    <source>
        <dbReference type="ARBA" id="ARBA00023163"/>
    </source>
</evidence>
<dbReference type="KEGG" id="tut:107366689"/>
<dbReference type="GO" id="GO:0000122">
    <property type="term" value="P:negative regulation of transcription by RNA polymerase II"/>
    <property type="evidence" value="ECO:0007669"/>
    <property type="project" value="TreeGrafter"/>
</dbReference>
<dbReference type="Proteomes" id="UP000015104">
    <property type="component" value="Unassembled WGS sequence"/>
</dbReference>
<evidence type="ECO:0000256" key="7">
    <source>
        <dbReference type="SAM" id="Coils"/>
    </source>
</evidence>
<feature type="domain" description="DNA methyltransferase 1-associated 1" evidence="9">
    <location>
        <begin position="239"/>
        <end position="422"/>
    </location>
</feature>
<evidence type="ECO:0000256" key="1">
    <source>
        <dbReference type="ARBA" id="ARBA00004123"/>
    </source>
</evidence>
<keyword evidence="4" id="KW-0804">Transcription</keyword>
<dbReference type="InterPro" id="IPR032563">
    <property type="entry name" value="DAMP1_SANT-like"/>
</dbReference>
<dbReference type="GO" id="GO:0000812">
    <property type="term" value="C:Swr1 complex"/>
    <property type="evidence" value="ECO:0007669"/>
    <property type="project" value="TreeGrafter"/>
</dbReference>